<protein>
    <submittedName>
        <fullName evidence="1">Uncharacterized protein</fullName>
    </submittedName>
</protein>
<name>A0A173R2J6_9FIRM</name>
<dbReference type="RefSeq" id="WP_055167302.1">
    <property type="nucleotide sequence ID" value="NZ_CYXX01000001.1"/>
</dbReference>
<evidence type="ECO:0000313" key="1">
    <source>
        <dbReference type="EMBL" id="CUM71819.1"/>
    </source>
</evidence>
<organism evidence="1 2">
    <name type="scientific">Roseburia inulinivorans</name>
    <dbReference type="NCBI Taxonomy" id="360807"/>
    <lineage>
        <taxon>Bacteria</taxon>
        <taxon>Bacillati</taxon>
        <taxon>Bacillota</taxon>
        <taxon>Clostridia</taxon>
        <taxon>Lachnospirales</taxon>
        <taxon>Lachnospiraceae</taxon>
        <taxon>Roseburia</taxon>
    </lineage>
</organism>
<accession>A0A173R2J6</accession>
<dbReference type="EMBL" id="CYXX01000001">
    <property type="protein sequence ID" value="CUM71819.1"/>
    <property type="molecule type" value="Genomic_DNA"/>
</dbReference>
<dbReference type="AlphaFoldDB" id="A0A173R2J6"/>
<reference evidence="1 2" key="1">
    <citation type="submission" date="2015-09" db="EMBL/GenBank/DDBJ databases">
        <authorList>
            <consortium name="Pathogen Informatics"/>
        </authorList>
    </citation>
    <scope>NUCLEOTIDE SEQUENCE [LARGE SCALE GENOMIC DNA]</scope>
    <source>
        <strain evidence="1 2">2789STDY5608887</strain>
    </source>
</reference>
<evidence type="ECO:0000313" key="2">
    <source>
        <dbReference type="Proteomes" id="UP000095453"/>
    </source>
</evidence>
<gene>
    <name evidence="1" type="ORF">ERS852444_00157</name>
</gene>
<sequence>MLNSDNIEIVVKKLTVHGTKVRLLGFLKSVFFQFYKGSFELYAVENGIQGSPIHVSPSTHNYYLSHGPTQRFWKFEYECDAREVQNLWFKVKFDTAELKTSYYFMPLIPIHAELMEYIKDRVKIIYHENQWYFSEVEEKKPEKEI</sequence>
<proteinExistence type="predicted"/>
<dbReference type="Proteomes" id="UP000095453">
    <property type="component" value="Unassembled WGS sequence"/>
</dbReference>